<dbReference type="OrthoDB" id="2186602at2759"/>
<dbReference type="AlphaFoldDB" id="A0A9P8TN76"/>
<evidence type="ECO:0000256" key="1">
    <source>
        <dbReference type="ARBA" id="ARBA00004123"/>
    </source>
</evidence>
<dbReference type="Gene3D" id="3.40.50.11990">
    <property type="entry name" value="RNA polymerase II accessory factor, Cdc73 C-terminal domain"/>
    <property type="match status" value="1"/>
</dbReference>
<dbReference type="Proteomes" id="UP000774326">
    <property type="component" value="Unassembled WGS sequence"/>
</dbReference>
<dbReference type="GO" id="GO:0016593">
    <property type="term" value="C:Cdc73/Paf1 complex"/>
    <property type="evidence" value="ECO:0007669"/>
    <property type="project" value="InterPro"/>
</dbReference>
<keyword evidence="4" id="KW-0539">Nucleus</keyword>
<feature type="domain" description="Cell division control protein 73 C-terminal" evidence="6">
    <location>
        <begin position="233"/>
        <end position="396"/>
    </location>
</feature>
<dbReference type="PANTHER" id="PTHR12466">
    <property type="entry name" value="CDC73 DOMAIN PROTEIN"/>
    <property type="match status" value="1"/>
</dbReference>
<dbReference type="EMBL" id="JAEUBG010002190">
    <property type="protein sequence ID" value="KAH3685051.1"/>
    <property type="molecule type" value="Genomic_DNA"/>
</dbReference>
<evidence type="ECO:0000256" key="4">
    <source>
        <dbReference type="ARBA" id="ARBA00023242"/>
    </source>
</evidence>
<evidence type="ECO:0000313" key="7">
    <source>
        <dbReference type="EMBL" id="KAH3685051.1"/>
    </source>
</evidence>
<feature type="region of interest" description="Disordered" evidence="5">
    <location>
        <begin position="189"/>
        <end position="226"/>
    </location>
</feature>
<evidence type="ECO:0000256" key="5">
    <source>
        <dbReference type="SAM" id="MobiDB-lite"/>
    </source>
</evidence>
<sequence length="404" mass="44813">MTSAADILSLLKKHLTTVNKEGQLTLLTSDNSNTTDIQDSKYLKLSNEEVLPLDSETDFVVNDKKISLRVVTYCWLYRDLPTTEFIAKAQEDNITEILTFGQRLDLTQWLAGEKDQSDNISTGDSAKTSTSLDTTTASTSAVANSNDSFLKAVLSHERDLYDHNATLRGTKPISFSNTSKECEIRIVKPLKRKHASSAKPSSSSSSTSASTSTTTSTSSSISAPADSKRKKTVTPVILISPAASSLLNLKNITAFLEHAKFIPPTAPLDTLSVSDQTLLRETATDANLKNITHTFPKLGPLKIHITDSTSMFTRSEHWDRVVAVVTTGQEWQFKPYKWSTGVELFRHVKGFYFQYEGDKIPENVKNWGNVDVVGVERLRRFKDSESAGKFWDSLEKVLISKGYK</sequence>
<comment type="subcellular location">
    <subcellularLocation>
        <location evidence="1">Nucleus</location>
    </subcellularLocation>
</comment>
<evidence type="ECO:0000256" key="3">
    <source>
        <dbReference type="ARBA" id="ARBA00023163"/>
    </source>
</evidence>
<name>A0A9P8TN76_WICPI</name>
<dbReference type="InterPro" id="IPR031336">
    <property type="entry name" value="CDC73_C"/>
</dbReference>
<keyword evidence="3" id="KW-0804">Transcription</keyword>
<feature type="compositionally biased region" description="Low complexity" evidence="5">
    <location>
        <begin position="124"/>
        <end position="137"/>
    </location>
</feature>
<dbReference type="GO" id="GO:0000993">
    <property type="term" value="F:RNA polymerase II complex binding"/>
    <property type="evidence" value="ECO:0007669"/>
    <property type="project" value="TreeGrafter"/>
</dbReference>
<feature type="region of interest" description="Disordered" evidence="5">
    <location>
        <begin position="115"/>
        <end position="137"/>
    </location>
</feature>
<feature type="compositionally biased region" description="Low complexity" evidence="5">
    <location>
        <begin position="197"/>
        <end position="225"/>
    </location>
</feature>
<reference evidence="7" key="2">
    <citation type="submission" date="2021-01" db="EMBL/GenBank/DDBJ databases">
        <authorList>
            <person name="Schikora-Tamarit M.A."/>
        </authorList>
    </citation>
    <scope>NUCLEOTIDE SEQUENCE</scope>
    <source>
        <strain evidence="7">CBS2887</strain>
    </source>
</reference>
<reference evidence="7" key="1">
    <citation type="journal article" date="2021" name="Open Biol.">
        <title>Shared evolutionary footprints suggest mitochondrial oxidative damage underlies multiple complex I losses in fungi.</title>
        <authorList>
            <person name="Schikora-Tamarit M.A."/>
            <person name="Marcet-Houben M."/>
            <person name="Nosek J."/>
            <person name="Gabaldon T."/>
        </authorList>
    </citation>
    <scope>NUCLEOTIDE SEQUENCE</scope>
    <source>
        <strain evidence="7">CBS2887</strain>
    </source>
</reference>
<dbReference type="InterPro" id="IPR007852">
    <property type="entry name" value="Cdc73/Parafibromin"/>
</dbReference>
<proteinExistence type="inferred from homology"/>
<keyword evidence="8" id="KW-1185">Reference proteome</keyword>
<protein>
    <recommendedName>
        <fullName evidence="6">Cell division control protein 73 C-terminal domain-containing protein</fullName>
    </recommendedName>
</protein>
<organism evidence="7 8">
    <name type="scientific">Wickerhamomyces pijperi</name>
    <name type="common">Yeast</name>
    <name type="synonym">Pichia pijperi</name>
    <dbReference type="NCBI Taxonomy" id="599730"/>
    <lineage>
        <taxon>Eukaryota</taxon>
        <taxon>Fungi</taxon>
        <taxon>Dikarya</taxon>
        <taxon>Ascomycota</taxon>
        <taxon>Saccharomycotina</taxon>
        <taxon>Saccharomycetes</taxon>
        <taxon>Phaffomycetales</taxon>
        <taxon>Wickerhamomycetaceae</taxon>
        <taxon>Wickerhamomyces</taxon>
    </lineage>
</organism>
<dbReference type="GO" id="GO:0006368">
    <property type="term" value="P:transcription elongation by RNA polymerase II"/>
    <property type="evidence" value="ECO:0007669"/>
    <property type="project" value="InterPro"/>
</dbReference>
<dbReference type="PANTHER" id="PTHR12466:SF8">
    <property type="entry name" value="PARAFIBROMIN"/>
    <property type="match status" value="1"/>
</dbReference>
<evidence type="ECO:0000256" key="2">
    <source>
        <dbReference type="ARBA" id="ARBA00010427"/>
    </source>
</evidence>
<comment type="similarity">
    <text evidence="2">Belongs to the CDC73 family.</text>
</comment>
<dbReference type="InterPro" id="IPR038103">
    <property type="entry name" value="CDC73_C_sf"/>
</dbReference>
<dbReference type="GO" id="GO:0032968">
    <property type="term" value="P:positive regulation of transcription elongation by RNA polymerase II"/>
    <property type="evidence" value="ECO:0007669"/>
    <property type="project" value="TreeGrafter"/>
</dbReference>
<accession>A0A9P8TN76</accession>
<evidence type="ECO:0000313" key="8">
    <source>
        <dbReference type="Proteomes" id="UP000774326"/>
    </source>
</evidence>
<comment type="caution">
    <text evidence="7">The sequence shown here is derived from an EMBL/GenBank/DDBJ whole genome shotgun (WGS) entry which is preliminary data.</text>
</comment>
<gene>
    <name evidence="7" type="ORF">WICPIJ_003988</name>
</gene>
<evidence type="ECO:0000259" key="6">
    <source>
        <dbReference type="Pfam" id="PF05179"/>
    </source>
</evidence>
<dbReference type="Pfam" id="PF05179">
    <property type="entry name" value="CDC73_C"/>
    <property type="match status" value="1"/>
</dbReference>